<organism evidence="2 3">
    <name type="scientific">Desulfatibacillum alkenivorans DSM 16219</name>
    <dbReference type="NCBI Taxonomy" id="1121393"/>
    <lineage>
        <taxon>Bacteria</taxon>
        <taxon>Pseudomonadati</taxon>
        <taxon>Thermodesulfobacteriota</taxon>
        <taxon>Desulfobacteria</taxon>
        <taxon>Desulfobacterales</taxon>
        <taxon>Desulfatibacillaceae</taxon>
        <taxon>Desulfatibacillum</taxon>
    </lineage>
</organism>
<feature type="domain" description="NAD-dependent epimerase/dehydratase" evidence="1">
    <location>
        <begin position="3"/>
        <end position="217"/>
    </location>
</feature>
<dbReference type="STRING" id="1121393.SAMN02745216_02380"/>
<dbReference type="Proteomes" id="UP000183994">
    <property type="component" value="Unassembled WGS sequence"/>
</dbReference>
<dbReference type="RefSeq" id="WP_073476017.1">
    <property type="nucleotide sequence ID" value="NZ_FQZU01000013.1"/>
</dbReference>
<dbReference type="EMBL" id="FQZU01000013">
    <property type="protein sequence ID" value="SHJ84968.1"/>
    <property type="molecule type" value="Genomic_DNA"/>
</dbReference>
<dbReference type="Gene3D" id="3.40.50.720">
    <property type="entry name" value="NAD(P)-binding Rossmann-like Domain"/>
    <property type="match status" value="1"/>
</dbReference>
<dbReference type="PANTHER" id="PTHR48079">
    <property type="entry name" value="PROTEIN YEEZ"/>
    <property type="match status" value="1"/>
</dbReference>
<dbReference type="InterPro" id="IPR051783">
    <property type="entry name" value="NAD(P)-dependent_oxidoreduct"/>
</dbReference>
<evidence type="ECO:0000259" key="1">
    <source>
        <dbReference type="Pfam" id="PF01370"/>
    </source>
</evidence>
<keyword evidence="3" id="KW-1185">Reference proteome</keyword>
<dbReference type="SUPFAM" id="SSF51735">
    <property type="entry name" value="NAD(P)-binding Rossmann-fold domains"/>
    <property type="match status" value="1"/>
</dbReference>
<evidence type="ECO:0000313" key="2">
    <source>
        <dbReference type="EMBL" id="SHJ84968.1"/>
    </source>
</evidence>
<evidence type="ECO:0000313" key="3">
    <source>
        <dbReference type="Proteomes" id="UP000183994"/>
    </source>
</evidence>
<dbReference type="GO" id="GO:0005737">
    <property type="term" value="C:cytoplasm"/>
    <property type="evidence" value="ECO:0007669"/>
    <property type="project" value="TreeGrafter"/>
</dbReference>
<dbReference type="GO" id="GO:0004029">
    <property type="term" value="F:aldehyde dehydrogenase (NAD+) activity"/>
    <property type="evidence" value="ECO:0007669"/>
    <property type="project" value="TreeGrafter"/>
</dbReference>
<dbReference type="PANTHER" id="PTHR48079:SF6">
    <property type="entry name" value="NAD(P)-BINDING DOMAIN-CONTAINING PROTEIN-RELATED"/>
    <property type="match status" value="1"/>
</dbReference>
<dbReference type="OrthoDB" id="5366167at2"/>
<sequence>MKALVTGATGFMGAKLCKALAGQGDEIRALIFPGEDYSHIAQWISEIRTGDITDISTLRGAADGVDVVYHLAARVVDYGTREDFFGPILDGTRNMLEVSADKAGRFVYISSICACGTGKHLKGRKESDPCQKTGVFYGDAKMEAEVLVKGFESRFSGGAVIVRPSNVIGPRSVWVAEVGSIIQGGGFAYFDRGRHGAGLLFIDNLVDGILLCGSEKKAAGQTYFFCDDYNLLWRRYLDDLAAMVGGKIRMNIPFGLAWLLGSIFEKIALATKTRPFITRHAVGLMGRDCEVDTSKAKAELGWKTRASYADATQEIHTWVKENMQ</sequence>
<dbReference type="Pfam" id="PF01370">
    <property type="entry name" value="Epimerase"/>
    <property type="match status" value="1"/>
</dbReference>
<dbReference type="InterPro" id="IPR001509">
    <property type="entry name" value="Epimerase_deHydtase"/>
</dbReference>
<dbReference type="InterPro" id="IPR036291">
    <property type="entry name" value="NAD(P)-bd_dom_sf"/>
</dbReference>
<dbReference type="AlphaFoldDB" id="A0A1M6MNB1"/>
<accession>A0A1M6MNB1</accession>
<protein>
    <submittedName>
        <fullName evidence="2">Nucleoside-diphosphate-sugar epimerase</fullName>
    </submittedName>
</protein>
<name>A0A1M6MNB1_9BACT</name>
<proteinExistence type="predicted"/>
<reference evidence="3" key="1">
    <citation type="submission" date="2016-11" db="EMBL/GenBank/DDBJ databases">
        <authorList>
            <person name="Varghese N."/>
            <person name="Submissions S."/>
        </authorList>
    </citation>
    <scope>NUCLEOTIDE SEQUENCE [LARGE SCALE GENOMIC DNA]</scope>
    <source>
        <strain evidence="3">DSM 16219</strain>
    </source>
</reference>
<gene>
    <name evidence="2" type="ORF">SAMN02745216_02380</name>
</gene>